<dbReference type="Proteomes" id="UP000595205">
    <property type="component" value="Chromosome"/>
</dbReference>
<gene>
    <name evidence="1" type="ORF">MINTM018_32260</name>
</gene>
<reference evidence="1 2" key="1">
    <citation type="submission" date="2020-12" db="EMBL/GenBank/DDBJ databases">
        <title>Genome sequence of clinical Mycobacterium intracellulare strains.</title>
        <authorList>
            <person name="Tateishi Y."/>
            <person name="Matsumoto S."/>
            <person name="Fukushima Y."/>
            <person name="Nakajima C."/>
            <person name="Suzuki Y."/>
        </authorList>
    </citation>
    <scope>NUCLEOTIDE SEQUENCE [LARGE SCALE GENOMIC DNA]</scope>
    <source>
        <strain evidence="1 2">M018</strain>
    </source>
</reference>
<organism evidence="1 2">
    <name type="scientific">Mycobacterium intracellulare</name>
    <dbReference type="NCBI Taxonomy" id="1767"/>
    <lineage>
        <taxon>Bacteria</taxon>
        <taxon>Bacillati</taxon>
        <taxon>Actinomycetota</taxon>
        <taxon>Actinomycetes</taxon>
        <taxon>Mycobacteriales</taxon>
        <taxon>Mycobacteriaceae</taxon>
        <taxon>Mycobacterium</taxon>
        <taxon>Mycobacterium avium complex (MAC)</taxon>
    </lineage>
</organism>
<dbReference type="AlphaFoldDB" id="A0A7R7RPU2"/>
<evidence type="ECO:0000313" key="1">
    <source>
        <dbReference type="EMBL" id="BCP00457.1"/>
    </source>
</evidence>
<evidence type="ECO:0000313" key="2">
    <source>
        <dbReference type="Proteomes" id="UP000595205"/>
    </source>
</evidence>
<dbReference type="EMBL" id="AP024255">
    <property type="protein sequence ID" value="BCP00457.1"/>
    <property type="molecule type" value="Genomic_DNA"/>
</dbReference>
<name>A0A7R7RPU2_MYCIT</name>
<sequence length="127" mass="14765">MSPRNRQASGYKLESHFLSPHFALGSDRLQEIIDILIRDPDNQITIRMSSVKFTHLRDSPEKFLLIQEKIARIVVELALSEHRLGEWTMSFSTVATDKKIKILLYYRHAVVRVMAEFSEDIIRSSVH</sequence>
<proteinExistence type="predicted"/>
<accession>A0A7R7RPU2</accession>
<protein>
    <submittedName>
        <fullName evidence="1">Uncharacterized protein</fullName>
    </submittedName>
</protein>